<comment type="caution">
    <text evidence="2">The sequence shown here is derived from an EMBL/GenBank/DDBJ whole genome shotgun (WGS) entry which is preliminary data.</text>
</comment>
<dbReference type="RefSeq" id="WP_159669097.1">
    <property type="nucleotide sequence ID" value="NZ_WUUS01000009.1"/>
</dbReference>
<feature type="transmembrane region" description="Helical" evidence="1">
    <location>
        <begin position="50"/>
        <end position="70"/>
    </location>
</feature>
<sequence>MATESASGLSDHLRGVTVTTVACLAGIAAALLSAFLPFLGVGVDAATNRLALLVVAAAVFVQIPLLKLLGVAIEDFGIKDNLYVAFMTFTLWFISYGIILSANLQ</sequence>
<organism evidence="2 3">
    <name type="scientific">Halobaculum saliterrae</name>
    <dbReference type="NCBI Taxonomy" id="2073113"/>
    <lineage>
        <taxon>Archaea</taxon>
        <taxon>Methanobacteriati</taxon>
        <taxon>Methanobacteriota</taxon>
        <taxon>Stenosarchaea group</taxon>
        <taxon>Halobacteria</taxon>
        <taxon>Halobacteriales</taxon>
        <taxon>Haloferacaceae</taxon>
        <taxon>Halobaculum</taxon>
    </lineage>
</organism>
<evidence type="ECO:0000256" key="1">
    <source>
        <dbReference type="SAM" id="Phobius"/>
    </source>
</evidence>
<dbReference type="InterPro" id="IPR043941">
    <property type="entry name" value="EMC6-arch"/>
</dbReference>
<dbReference type="Proteomes" id="UP000437065">
    <property type="component" value="Unassembled WGS sequence"/>
</dbReference>
<dbReference type="OrthoDB" id="50040at2157"/>
<keyword evidence="1" id="KW-1133">Transmembrane helix</keyword>
<evidence type="ECO:0000313" key="3">
    <source>
        <dbReference type="Proteomes" id="UP000437065"/>
    </source>
</evidence>
<feature type="transmembrane region" description="Helical" evidence="1">
    <location>
        <begin position="16"/>
        <end position="38"/>
    </location>
</feature>
<accession>A0A6B0SUN4</accession>
<keyword evidence="1" id="KW-0812">Transmembrane</keyword>
<dbReference type="AlphaFoldDB" id="A0A6B0SUN4"/>
<feature type="transmembrane region" description="Helical" evidence="1">
    <location>
        <begin position="82"/>
        <end position="104"/>
    </location>
</feature>
<reference evidence="2 3" key="1">
    <citation type="submission" date="2019-12" db="EMBL/GenBank/DDBJ databases">
        <title>Isolation and characterization of three novel carbon monoxide-oxidizing members of Halobacteria from salione crusts and soils.</title>
        <authorList>
            <person name="Myers M.R."/>
            <person name="King G.M."/>
        </authorList>
    </citation>
    <scope>NUCLEOTIDE SEQUENCE [LARGE SCALE GENOMIC DNA]</scope>
    <source>
        <strain evidence="2 3">WSA2</strain>
    </source>
</reference>
<keyword evidence="3" id="KW-1185">Reference proteome</keyword>
<proteinExistence type="predicted"/>
<name>A0A6B0SUN4_9EURY</name>
<protein>
    <submittedName>
        <fullName evidence="2">Uncharacterized protein</fullName>
    </submittedName>
</protein>
<keyword evidence="1" id="KW-0472">Membrane</keyword>
<dbReference type="EMBL" id="WUUS01000009">
    <property type="protein sequence ID" value="MXR42584.1"/>
    <property type="molecule type" value="Genomic_DNA"/>
</dbReference>
<evidence type="ECO:0000313" key="2">
    <source>
        <dbReference type="EMBL" id="MXR42584.1"/>
    </source>
</evidence>
<gene>
    <name evidence="2" type="ORF">GRX01_14715</name>
</gene>
<dbReference type="Pfam" id="PF19094">
    <property type="entry name" value="EMC6_arch"/>
    <property type="match status" value="1"/>
</dbReference>